<feature type="region of interest" description="Disordered" evidence="8">
    <location>
        <begin position="1613"/>
        <end position="1638"/>
    </location>
</feature>
<feature type="compositionally biased region" description="Polar residues" evidence="8">
    <location>
        <begin position="415"/>
        <end position="424"/>
    </location>
</feature>
<proteinExistence type="inferred from homology"/>
<dbReference type="PANTHER" id="PTHR43806">
    <property type="entry name" value="PEPTIDASE S8"/>
    <property type="match status" value="1"/>
</dbReference>
<evidence type="ECO:0000313" key="13">
    <source>
        <dbReference type="Proteomes" id="UP000051845"/>
    </source>
</evidence>
<dbReference type="InterPro" id="IPR034216">
    <property type="entry name" value="C5a_Peptidase"/>
</dbReference>
<feature type="region of interest" description="Disordered" evidence="8">
    <location>
        <begin position="400"/>
        <end position="431"/>
    </location>
</feature>
<feature type="compositionally biased region" description="Low complexity" evidence="8">
    <location>
        <begin position="400"/>
        <end position="409"/>
    </location>
</feature>
<evidence type="ECO:0000256" key="6">
    <source>
        <dbReference type="PIRSR" id="PIRSR615500-1"/>
    </source>
</evidence>
<dbReference type="Gene3D" id="2.60.40.4070">
    <property type="match status" value="1"/>
</dbReference>
<evidence type="ECO:0000256" key="2">
    <source>
        <dbReference type="ARBA" id="ARBA00022670"/>
    </source>
</evidence>
<dbReference type="InterPro" id="IPR022398">
    <property type="entry name" value="Peptidase_S8_His-AS"/>
</dbReference>
<evidence type="ECO:0000256" key="7">
    <source>
        <dbReference type="PROSITE-ProRule" id="PRU01240"/>
    </source>
</evidence>
<evidence type="ECO:0000313" key="12">
    <source>
        <dbReference type="EMBL" id="KRM74554.1"/>
    </source>
</evidence>
<evidence type="ECO:0000256" key="8">
    <source>
        <dbReference type="SAM" id="MobiDB-lite"/>
    </source>
</evidence>
<dbReference type="InterPro" id="IPR000209">
    <property type="entry name" value="Peptidase_S8/S53_dom"/>
</dbReference>
<dbReference type="Gene3D" id="2.60.40.1710">
    <property type="entry name" value="Subtilisin-like superfamily"/>
    <property type="match status" value="1"/>
</dbReference>
<dbReference type="Gene3D" id="3.50.30.30">
    <property type="match status" value="1"/>
</dbReference>
<feature type="region of interest" description="Disordered" evidence="8">
    <location>
        <begin position="61"/>
        <end position="184"/>
    </location>
</feature>
<feature type="compositionally biased region" description="Low complexity" evidence="8">
    <location>
        <begin position="61"/>
        <end position="72"/>
    </location>
</feature>
<dbReference type="GO" id="GO:0006508">
    <property type="term" value="P:proteolysis"/>
    <property type="evidence" value="ECO:0007669"/>
    <property type="project" value="UniProtKB-KW"/>
</dbReference>
<feature type="compositionally biased region" description="Low complexity" evidence="8">
    <location>
        <begin position="130"/>
        <end position="145"/>
    </location>
</feature>
<evidence type="ECO:0000256" key="4">
    <source>
        <dbReference type="ARBA" id="ARBA00022801"/>
    </source>
</evidence>
<feature type="domain" description="Peptidase S8/S53" evidence="10">
    <location>
        <begin position="226"/>
        <end position="552"/>
    </location>
</feature>
<dbReference type="GO" id="GO:0016020">
    <property type="term" value="C:membrane"/>
    <property type="evidence" value="ECO:0007669"/>
    <property type="project" value="InterPro"/>
</dbReference>
<feature type="compositionally biased region" description="Polar residues" evidence="8">
    <location>
        <begin position="1621"/>
        <end position="1638"/>
    </location>
</feature>
<dbReference type="Pfam" id="PF00082">
    <property type="entry name" value="Peptidase_S8"/>
    <property type="match status" value="1"/>
</dbReference>
<feature type="active site" description="Charge relay system" evidence="6 7">
    <location>
        <position position="235"/>
    </location>
</feature>
<dbReference type="InterPro" id="IPR015500">
    <property type="entry name" value="Peptidase_S8_subtilisin-rel"/>
</dbReference>
<dbReference type="Pfam" id="PF06280">
    <property type="entry name" value="fn3_5"/>
    <property type="match status" value="1"/>
</dbReference>
<dbReference type="InterPro" id="IPR022263">
    <property type="entry name" value="KxYKxGKxW"/>
</dbReference>
<dbReference type="InterPro" id="IPR036852">
    <property type="entry name" value="Peptidase_S8/S53_dom_sf"/>
</dbReference>
<evidence type="ECO:0000259" key="11">
    <source>
        <dbReference type="Pfam" id="PF06280"/>
    </source>
</evidence>
<feature type="region of interest" description="Disordered" evidence="8">
    <location>
        <begin position="1503"/>
        <end position="1561"/>
    </location>
</feature>
<dbReference type="GO" id="GO:0004252">
    <property type="term" value="F:serine-type endopeptidase activity"/>
    <property type="evidence" value="ECO:0007669"/>
    <property type="project" value="UniProtKB-UniRule"/>
</dbReference>
<dbReference type="Proteomes" id="UP000051845">
    <property type="component" value="Unassembled WGS sequence"/>
</dbReference>
<dbReference type="SUPFAM" id="SSF52743">
    <property type="entry name" value="Subtilisin-like"/>
    <property type="match status" value="1"/>
</dbReference>
<dbReference type="InterPro" id="IPR050131">
    <property type="entry name" value="Peptidase_S8_subtilisin-like"/>
</dbReference>
<keyword evidence="9" id="KW-0812">Transmembrane</keyword>
<dbReference type="InterPro" id="IPR010435">
    <property type="entry name" value="C5a/SBT2-like_Fn3"/>
</dbReference>
<evidence type="ECO:0000256" key="9">
    <source>
        <dbReference type="SAM" id="Phobius"/>
    </source>
</evidence>
<keyword evidence="2 7" id="KW-0645">Protease</keyword>
<evidence type="ECO:0000256" key="3">
    <source>
        <dbReference type="ARBA" id="ARBA00022729"/>
    </source>
</evidence>
<evidence type="ECO:0000256" key="1">
    <source>
        <dbReference type="ARBA" id="ARBA00011073"/>
    </source>
</evidence>
<keyword evidence="4 7" id="KW-0378">Hydrolase</keyword>
<evidence type="ECO:0000256" key="5">
    <source>
        <dbReference type="ARBA" id="ARBA00022825"/>
    </source>
</evidence>
<dbReference type="PROSITE" id="PS00137">
    <property type="entry name" value="SUBTILASE_HIS"/>
    <property type="match status" value="1"/>
</dbReference>
<dbReference type="PATRIC" id="fig|1423733.4.peg.3336"/>
<feature type="compositionally biased region" description="Low complexity" evidence="8">
    <location>
        <begin position="99"/>
        <end position="115"/>
    </location>
</feature>
<dbReference type="Pfam" id="PF19258">
    <property type="entry name" value="KxYKxGKxW_sig"/>
    <property type="match status" value="1"/>
</dbReference>
<dbReference type="EMBL" id="AYYR01000074">
    <property type="protein sequence ID" value="KRM74554.1"/>
    <property type="molecule type" value="Genomic_DNA"/>
</dbReference>
<protein>
    <submittedName>
        <fullName evidence="12">Cell-envelope associated proteinase</fullName>
    </submittedName>
</protein>
<feature type="active site" description="Charge relay system" evidence="6 7">
    <location>
        <position position="512"/>
    </location>
</feature>
<keyword evidence="9" id="KW-0472">Membrane</keyword>
<keyword evidence="5 7" id="KW-0720">Serine protease</keyword>
<reference evidence="12 13" key="1">
    <citation type="journal article" date="2015" name="Genome Announc.">
        <title>Expanding the biotechnology potential of lactobacilli through comparative genomics of 213 strains and associated genera.</title>
        <authorList>
            <person name="Sun Z."/>
            <person name="Harris H.M."/>
            <person name="McCann A."/>
            <person name="Guo C."/>
            <person name="Argimon S."/>
            <person name="Zhang W."/>
            <person name="Yang X."/>
            <person name="Jeffery I.B."/>
            <person name="Cooney J.C."/>
            <person name="Kagawa T.F."/>
            <person name="Liu W."/>
            <person name="Song Y."/>
            <person name="Salvetti E."/>
            <person name="Wrobel A."/>
            <person name="Rasinkangas P."/>
            <person name="Parkhill J."/>
            <person name="Rea M.C."/>
            <person name="O'Sullivan O."/>
            <person name="Ritari J."/>
            <person name="Douillard F.P."/>
            <person name="Paul Ross R."/>
            <person name="Yang R."/>
            <person name="Briner A.E."/>
            <person name="Felis G.E."/>
            <person name="de Vos W.M."/>
            <person name="Barrangou R."/>
            <person name="Klaenhammer T.R."/>
            <person name="Caufield P.W."/>
            <person name="Cui Y."/>
            <person name="Zhang H."/>
            <person name="O'Toole P.W."/>
        </authorList>
    </citation>
    <scope>NUCLEOTIDE SEQUENCE [LARGE SCALE GENOMIC DNA]</scope>
    <source>
        <strain evidence="12 13">DSM 20515</strain>
    </source>
</reference>
<comment type="caution">
    <text evidence="12">The sequence shown here is derived from an EMBL/GenBank/DDBJ whole genome shotgun (WGS) entry which is preliminary data.</text>
</comment>
<dbReference type="NCBIfam" id="TIGR03715">
    <property type="entry name" value="KxYKxGKxW"/>
    <property type="match status" value="1"/>
</dbReference>
<feature type="compositionally biased region" description="Basic residues" evidence="8">
    <location>
        <begin position="1552"/>
        <end position="1561"/>
    </location>
</feature>
<dbReference type="PRINTS" id="PR00723">
    <property type="entry name" value="SUBTILISIN"/>
</dbReference>
<dbReference type="PANTHER" id="PTHR43806:SF11">
    <property type="entry name" value="CEREVISIN-RELATED"/>
    <property type="match status" value="1"/>
</dbReference>
<keyword evidence="9" id="KW-1133">Transmembrane helix</keyword>
<accession>A0A0R2B669</accession>
<dbReference type="Gene3D" id="3.40.50.200">
    <property type="entry name" value="Peptidase S8/S53 domain"/>
    <property type="match status" value="2"/>
</dbReference>
<feature type="compositionally biased region" description="Polar residues" evidence="8">
    <location>
        <begin position="146"/>
        <end position="184"/>
    </location>
</feature>
<evidence type="ECO:0000259" key="10">
    <source>
        <dbReference type="Pfam" id="PF00082"/>
    </source>
</evidence>
<feature type="compositionally biased region" description="Polar residues" evidence="8">
    <location>
        <begin position="1503"/>
        <end position="1546"/>
    </location>
</feature>
<dbReference type="CDD" id="cd07475">
    <property type="entry name" value="Peptidases_S8_C5a_Peptidase"/>
    <property type="match status" value="1"/>
</dbReference>
<feature type="transmembrane region" description="Helical" evidence="9">
    <location>
        <begin position="1645"/>
        <end position="1663"/>
    </location>
</feature>
<gene>
    <name evidence="12" type="ORF">FC82_GL003211</name>
</gene>
<keyword evidence="3" id="KW-0732">Signal</keyword>
<dbReference type="PROSITE" id="PS51892">
    <property type="entry name" value="SUBTILASE"/>
    <property type="match status" value="1"/>
</dbReference>
<name>A0A0R2B669_SECCO</name>
<dbReference type="RefSeq" id="WP_056997102.1">
    <property type="nucleotide sequence ID" value="NZ_AYYR01000074.1"/>
</dbReference>
<comment type="similarity">
    <text evidence="1 7">Belongs to the peptidase S8 family.</text>
</comment>
<sequence length="1671" mass="179055">MKTQSFAKNHKHQVVLKSKIHFKLYKKGKSWLITGLSLSLFGGVLLLDQQKVFADSSTSQTASSADSASEQSNKSETVQNPNITPSNSNGSSNQPATGTSDTASSTYITSTTTSTGPNEVPADKSSGQHNSSPSTEPSATSESNSNISDNSGVENNQSSTPTDLSNVSGTASSPNATNTEKNQSYYASTVDTALGTQLTDEINDASNANNLAKTQVSSAWDDGYTGKGMVIAVIDLGFNPNNDNMTLDDPDSAAISQTEAETKISNLGYGVYENSKVPFFYNYVDNSDTETNDGKTDHGMMVSGVVAADKPTSGTSQYMLGTAPEAQLLMMRVVDEFPNEQAEDVARAIRDAVYLGADVITLSVAQGIPSQSDTDLEQSAIQYAIDTGVFVSVAAANNGDSASDASGASTGLDDNGSTESQPVTNGGAIADPGISQNAMTVAAETNSTNLDSADLTDSLWTNMANVDTMAYFSSNGPTSDFTLKPDISSPGWDVQSLSLQNTNSFDGDSGTSFATPYLAGLATLVLQKLKGTTSLQGADLVRTAKLILKNTADPMEDVYYPGNYVSPRKEGAGQVNAAAAMITPVVINTADGSGSVSLKQIADNTTSETFNLTFTNLSNTTASYTFNNYGGVMTNAIDGVHTYDVYDSDASIDTDTDEITLQAGETKTLTFTLTIDSNQEKDKYLEGFLGFTSTDGNPDLVVPYMGYYGDSTDEDVFDAKIGSSESIFDGGYLTDTNNYPLGVTDKDSLEALVTQGSDGYYSFTTAAELSQDSKTAISPNGDNNFDNLSPLVYTLQNLKDLKAEVVDANGNIVRIIADQQDVDKSNNDGDDPQDIRLGIDMQNDQTLFNWDGTIYNQLTGEYETAPDGQYTYELVGTLVNDGANQVQTLAFPVKVDTVAPSLSATYDASTHTISGTYSDTGVGFTDYSNLELQINDQSYAINLKGTFSNDSQTQGNFSFSLTDAELSALATATPQVTLSLADTADNKTTILVDSPDDTSKNTGIAIWNAINGQPFDTSSSDYNATSNTFDLKGSSNSPFYLDGTLVTPINGTFNVQVDADSTLNFTSDAAGTNLIRSFTHTSTEPFLQWQKLGETFDITHQASKYVTNQKQITIKALVNDEPDVKVYVLGMTSTGQFTQIYYPDSVEDGVATFTFDLGDSTALYGSVVVDTPGPSANDGLTYTSQGKYSIFSGENIDIQYDADAPDFQTASTEAELGTASTTSTQTDPTTATIPSTQPGFELADATYYATPNSDIHFDNLNDMNTVRYGQDAITDGYYDPATEMFTITGTIDSAATDFQFHADDLPASEKSLTVNPDGTFVYKIHMDPTSERNIGYSYVANRKTVVGDAVLILDTSNPDLELDNTSSWTDDGDNTYEVTSYDPTFTLSGTAYDNLDDYALTINGNNIYREQHNTGVDYISDFYKSADGTILSDDTNPYTPVAFTNTYKLIDNPDSATNDNTFLITLTDQVGNTVTKKVIVHYVSESRFQDRWLAEWTLNHSAPTVTNNDESIQKTNSTTDTTRGSINNQSKRSASTKSNKSTKLPANNNSSSKKKSKHKHSMTLAYEDGNYRGTNHPRVLKYSGAQRNFQKNGFNSSKLTDASSVRLTTNHKSVYPDATGTKGQSNQSELPANRLPQTSETATPVAALIGTILLSISTLVGLASRSKHREH</sequence>
<organism evidence="12 13">
    <name type="scientific">Secundilactobacillus collinoides DSM 20515 = JCM 1123</name>
    <dbReference type="NCBI Taxonomy" id="1423733"/>
    <lineage>
        <taxon>Bacteria</taxon>
        <taxon>Bacillati</taxon>
        <taxon>Bacillota</taxon>
        <taxon>Bacilli</taxon>
        <taxon>Lactobacillales</taxon>
        <taxon>Lactobacillaceae</taxon>
        <taxon>Secundilactobacillus</taxon>
    </lineage>
</organism>
<feature type="domain" description="C5a peptidase/Subtilisin-like protease SBT2-like Fn3-like" evidence="11">
    <location>
        <begin position="596"/>
        <end position="705"/>
    </location>
</feature>
<feature type="compositionally biased region" description="Polar residues" evidence="8">
    <location>
        <begin position="74"/>
        <end position="98"/>
    </location>
</feature>
<feature type="active site" description="Charge relay system" evidence="6 7">
    <location>
        <position position="298"/>
    </location>
</feature>